<evidence type="ECO:0000259" key="6">
    <source>
        <dbReference type="PROSITE" id="PS50011"/>
    </source>
</evidence>
<keyword evidence="7" id="KW-0723">Serine/threonine-protein kinase</keyword>
<dbReference type="RefSeq" id="WP_147647559.1">
    <property type="nucleotide sequence ID" value="NZ_CP042806.1"/>
</dbReference>
<feature type="region of interest" description="Disordered" evidence="5">
    <location>
        <begin position="202"/>
        <end position="221"/>
    </location>
</feature>
<dbReference type="Gene3D" id="1.10.510.10">
    <property type="entry name" value="Transferase(Phosphotransferase) domain 1"/>
    <property type="match status" value="1"/>
</dbReference>
<dbReference type="Gene3D" id="3.30.200.20">
    <property type="entry name" value="Phosphorylase Kinase, domain 1"/>
    <property type="match status" value="1"/>
</dbReference>
<evidence type="ECO:0000313" key="8">
    <source>
        <dbReference type="Proteomes" id="UP000321820"/>
    </source>
</evidence>
<dbReference type="SUPFAM" id="SSF56112">
    <property type="entry name" value="Protein kinase-like (PK-like)"/>
    <property type="match status" value="1"/>
</dbReference>
<evidence type="ECO:0000256" key="2">
    <source>
        <dbReference type="ARBA" id="ARBA00022741"/>
    </source>
</evidence>
<evidence type="ECO:0000256" key="1">
    <source>
        <dbReference type="ARBA" id="ARBA00022679"/>
    </source>
</evidence>
<gene>
    <name evidence="7" type="ORF">FTW19_10370</name>
</gene>
<accession>A0A5B9E9B6</accession>
<dbReference type="Proteomes" id="UP000321820">
    <property type="component" value="Chromosome"/>
</dbReference>
<keyword evidence="8" id="KW-1185">Reference proteome</keyword>
<dbReference type="PANTHER" id="PTHR43289:SF34">
    <property type="entry name" value="SERINE_THREONINE-PROTEIN KINASE YBDM-RELATED"/>
    <property type="match status" value="1"/>
</dbReference>
<keyword evidence="1" id="KW-0808">Transferase</keyword>
<dbReference type="EMBL" id="CP042806">
    <property type="protein sequence ID" value="QEE28369.1"/>
    <property type="molecule type" value="Genomic_DNA"/>
</dbReference>
<dbReference type="InterPro" id="IPR000719">
    <property type="entry name" value="Prot_kinase_dom"/>
</dbReference>
<evidence type="ECO:0000313" key="7">
    <source>
        <dbReference type="EMBL" id="QEE28369.1"/>
    </source>
</evidence>
<protein>
    <submittedName>
        <fullName evidence="7">Serine/threonine protein kinase</fullName>
    </submittedName>
</protein>
<feature type="domain" description="Protein kinase" evidence="6">
    <location>
        <begin position="45"/>
        <end position="308"/>
    </location>
</feature>
<keyword evidence="2" id="KW-0547">Nucleotide-binding</keyword>
<name>A0A5B9E9B6_9BACT</name>
<dbReference type="AlphaFoldDB" id="A0A5B9E9B6"/>
<evidence type="ECO:0000256" key="3">
    <source>
        <dbReference type="ARBA" id="ARBA00022777"/>
    </source>
</evidence>
<organism evidence="7 8">
    <name type="scientific">Terriglobus albidus</name>
    <dbReference type="NCBI Taxonomy" id="1592106"/>
    <lineage>
        <taxon>Bacteria</taxon>
        <taxon>Pseudomonadati</taxon>
        <taxon>Acidobacteriota</taxon>
        <taxon>Terriglobia</taxon>
        <taxon>Terriglobales</taxon>
        <taxon>Acidobacteriaceae</taxon>
        <taxon>Terriglobus</taxon>
    </lineage>
</organism>
<dbReference type="PROSITE" id="PS50011">
    <property type="entry name" value="PROTEIN_KINASE_DOM"/>
    <property type="match status" value="1"/>
</dbReference>
<evidence type="ECO:0000256" key="5">
    <source>
        <dbReference type="SAM" id="MobiDB-lite"/>
    </source>
</evidence>
<dbReference type="CDD" id="cd14014">
    <property type="entry name" value="STKc_PknB_like"/>
    <property type="match status" value="1"/>
</dbReference>
<proteinExistence type="predicted"/>
<dbReference type="GO" id="GO:0004674">
    <property type="term" value="F:protein serine/threonine kinase activity"/>
    <property type="evidence" value="ECO:0007669"/>
    <property type="project" value="UniProtKB-KW"/>
</dbReference>
<dbReference type="PANTHER" id="PTHR43289">
    <property type="entry name" value="MITOGEN-ACTIVATED PROTEIN KINASE KINASE KINASE 20-RELATED"/>
    <property type="match status" value="1"/>
</dbReference>
<keyword evidence="4" id="KW-0067">ATP-binding</keyword>
<reference evidence="7 8" key="1">
    <citation type="submission" date="2019-08" db="EMBL/GenBank/DDBJ databases">
        <title>Complete genome sequence of Terriglobus albidus strain ORNL.</title>
        <authorList>
            <person name="Podar M."/>
        </authorList>
    </citation>
    <scope>NUCLEOTIDE SEQUENCE [LARGE SCALE GENOMIC DNA]</scope>
    <source>
        <strain evidence="7 8">ORNL</strain>
    </source>
</reference>
<dbReference type="OrthoDB" id="111294at2"/>
<dbReference type="KEGG" id="talb:FTW19_10370"/>
<evidence type="ECO:0000256" key="4">
    <source>
        <dbReference type="ARBA" id="ARBA00022840"/>
    </source>
</evidence>
<keyword evidence="3 7" id="KW-0418">Kinase</keyword>
<dbReference type="InterPro" id="IPR011009">
    <property type="entry name" value="Kinase-like_dom_sf"/>
</dbReference>
<sequence>MIRLGLGDDAPLISFSGEQIPAKRHSPESIARLGAQLQSMMGERFRVLESVAIGGMATLFQVQHTLHRGLFIAKVLHLELVERKDVRESFRREAIHLAQLGNHPAMIPILDFQENDRFAFFLTPFIEGEDLDHTLARCGSLSRTEALHMAAQVSSLLCHAESHGITHCDLAPGNLRLDTFGRYRVLDFGLSRSRFDTTTEYLRGGTPAYTSPEQAAGGQPDHRSDLYSLALILCEAMSGRPLITGDSFDEIRHKHLSAQWTLPAVVQKDPPIAKLMDWMLAADPAERMQSAFELSGVLAALGFERPEFHGMAKIETENRRVRLSN</sequence>
<dbReference type="Pfam" id="PF00069">
    <property type="entry name" value="Pkinase"/>
    <property type="match status" value="1"/>
</dbReference>
<dbReference type="GO" id="GO:0005524">
    <property type="term" value="F:ATP binding"/>
    <property type="evidence" value="ECO:0007669"/>
    <property type="project" value="UniProtKB-KW"/>
</dbReference>